<organism evidence="11 12">
    <name type="scientific">Hydrogenoanaerobacterium saccharovorans</name>
    <dbReference type="NCBI Taxonomy" id="474960"/>
    <lineage>
        <taxon>Bacteria</taxon>
        <taxon>Bacillati</taxon>
        <taxon>Bacillota</taxon>
        <taxon>Clostridia</taxon>
        <taxon>Eubacteriales</taxon>
        <taxon>Oscillospiraceae</taxon>
        <taxon>Hydrogenoanaerobacterium</taxon>
    </lineage>
</organism>
<evidence type="ECO:0000256" key="2">
    <source>
        <dbReference type="ARBA" id="ARBA00022793"/>
    </source>
</evidence>
<evidence type="ECO:0000256" key="4">
    <source>
        <dbReference type="ARBA" id="ARBA00023239"/>
    </source>
</evidence>
<feature type="binding site" evidence="5">
    <location>
        <position position="395"/>
    </location>
    <ligand>
        <name>substrate</name>
    </ligand>
</feature>
<evidence type="ECO:0000259" key="10">
    <source>
        <dbReference type="Pfam" id="PF02784"/>
    </source>
</evidence>
<dbReference type="Gene3D" id="2.40.37.10">
    <property type="entry name" value="Lyase, Ornithine Decarboxylase, Chain A, domain 1"/>
    <property type="match status" value="1"/>
</dbReference>
<evidence type="ECO:0000256" key="3">
    <source>
        <dbReference type="ARBA" id="ARBA00022898"/>
    </source>
</evidence>
<dbReference type="SUPFAM" id="SSF50621">
    <property type="entry name" value="Alanine racemase C-terminal domain-like"/>
    <property type="match status" value="1"/>
</dbReference>
<feature type="binding site" evidence="5">
    <location>
        <position position="335"/>
    </location>
    <ligand>
        <name>substrate</name>
    </ligand>
</feature>
<dbReference type="FunFam" id="3.20.20.10:FF:000003">
    <property type="entry name" value="Diaminopimelate decarboxylase"/>
    <property type="match status" value="1"/>
</dbReference>
<protein>
    <recommendedName>
        <fullName evidence="5 6">Diaminopimelate decarboxylase</fullName>
        <shortName evidence="5">DAP decarboxylase</shortName>
        <shortName evidence="5">DAPDC</shortName>
        <ecNumber evidence="5 6">4.1.1.20</ecNumber>
    </recommendedName>
</protein>
<dbReference type="PROSITE" id="PS00879">
    <property type="entry name" value="ODR_DC_2_2"/>
    <property type="match status" value="1"/>
</dbReference>
<dbReference type="GO" id="GO:0009089">
    <property type="term" value="P:lysine biosynthetic process via diaminopimelate"/>
    <property type="evidence" value="ECO:0007669"/>
    <property type="project" value="UniProtKB-UniRule"/>
</dbReference>
<dbReference type="Pfam" id="PF02784">
    <property type="entry name" value="Orn_Arg_deC_N"/>
    <property type="match status" value="1"/>
</dbReference>
<dbReference type="AlphaFoldDB" id="A0A1H7Z7F2"/>
<dbReference type="PRINTS" id="PR01179">
    <property type="entry name" value="ODADCRBXLASE"/>
</dbReference>
<comment type="cofactor">
    <cofactor evidence="1 5 7 8">
        <name>pyridoxal 5'-phosphate</name>
        <dbReference type="ChEBI" id="CHEBI:597326"/>
    </cofactor>
</comment>
<gene>
    <name evidence="5" type="primary">lysA</name>
    <name evidence="11" type="ORF">SAMN05216180_0465</name>
</gene>
<accession>A0A1H7Z7F2</accession>
<dbReference type="GO" id="GO:0008836">
    <property type="term" value="F:diaminopimelate decarboxylase activity"/>
    <property type="evidence" value="ECO:0007669"/>
    <property type="project" value="UniProtKB-UniRule"/>
</dbReference>
<dbReference type="InterPro" id="IPR022657">
    <property type="entry name" value="De-COase2_CS"/>
</dbReference>
<dbReference type="CDD" id="cd06828">
    <property type="entry name" value="PLPDE_III_DapDC"/>
    <property type="match status" value="1"/>
</dbReference>
<dbReference type="UniPathway" id="UPA00034">
    <property type="reaction ID" value="UER00027"/>
</dbReference>
<evidence type="ECO:0000256" key="6">
    <source>
        <dbReference type="NCBIfam" id="TIGR01048"/>
    </source>
</evidence>
<comment type="catalytic activity">
    <reaction evidence="5 8">
        <text>meso-2,6-diaminopimelate + H(+) = L-lysine + CO2</text>
        <dbReference type="Rhea" id="RHEA:15101"/>
        <dbReference type="ChEBI" id="CHEBI:15378"/>
        <dbReference type="ChEBI" id="CHEBI:16526"/>
        <dbReference type="ChEBI" id="CHEBI:32551"/>
        <dbReference type="ChEBI" id="CHEBI:57791"/>
        <dbReference type="EC" id="4.1.1.20"/>
    </reaction>
</comment>
<feature type="binding site" evidence="5">
    <location>
        <position position="367"/>
    </location>
    <ligand>
        <name>substrate</name>
    </ligand>
</feature>
<keyword evidence="12" id="KW-1185">Reference proteome</keyword>
<evidence type="ECO:0000256" key="7">
    <source>
        <dbReference type="PIRSR" id="PIRSR600183-50"/>
    </source>
</evidence>
<feature type="binding site" evidence="5">
    <location>
        <begin position="295"/>
        <end position="298"/>
    </location>
    <ligand>
        <name>pyridoxal 5'-phosphate</name>
        <dbReference type="ChEBI" id="CHEBI:597326"/>
    </ligand>
</feature>
<evidence type="ECO:0000313" key="12">
    <source>
        <dbReference type="Proteomes" id="UP000199158"/>
    </source>
</evidence>
<dbReference type="Pfam" id="PF00278">
    <property type="entry name" value="Orn_DAP_Arg_deC"/>
    <property type="match status" value="1"/>
</dbReference>
<dbReference type="InterPro" id="IPR009006">
    <property type="entry name" value="Ala_racemase/Decarboxylase_C"/>
</dbReference>
<evidence type="ECO:0000256" key="5">
    <source>
        <dbReference type="HAMAP-Rule" id="MF_02120"/>
    </source>
</evidence>
<feature type="domain" description="Orn/DAP/Arg decarboxylase 2 C-terminal" evidence="9">
    <location>
        <begin position="38"/>
        <end position="393"/>
    </location>
</feature>
<name>A0A1H7Z7F2_9FIRM</name>
<dbReference type="InterPro" id="IPR022643">
    <property type="entry name" value="De-COase2_C"/>
</dbReference>
<sequence length="437" mass="47892">MELIMFVSDCLNVNKLGHLTIGGMDTVALAEQYGTPLYVMDEAQIRSNCRKYKNSIDRFYSGNGIAAYASKALCCKALCKIAMEEGMGLDVVSGGELHTAMSVGFPPEHIFYHGNNKTVEELVTALQYGVGRIVVDNLTELDVLNQLASAQGKNVSIFFRVKPGIDAHTHEFIRTGQIDSKFGLALETGEAMQAVKLASAYKNITLKGLHCHIGSQIFDIEPFELAAQVMLGFIADIKRETGMELQELNLGGGFGIKYVPDHQPVEYDRYMERVSKVVHQTCAQLGLQIPYIIIEPGRSVVGNAGITLYTIGAVKNIPNVRTYVSVDGGMTDNPRYALYHSEYHALVANKANQQRDMTVTVAGKCCESGDLIGEGMLIQKAQAGDILAVLATGAYNYSMSSNYNRLPKPPVVMVKDGESRVVIKRETYDDILKNDLL</sequence>
<feature type="binding site" evidence="5">
    <location>
        <position position="395"/>
    </location>
    <ligand>
        <name>pyridoxal 5'-phosphate</name>
        <dbReference type="ChEBI" id="CHEBI:597326"/>
    </ligand>
</feature>
<dbReference type="InterPro" id="IPR029066">
    <property type="entry name" value="PLP-binding_barrel"/>
</dbReference>
<feature type="domain" description="Orn/DAP/Arg decarboxylase 2 N-terminal" evidence="10">
    <location>
        <begin position="43"/>
        <end position="301"/>
    </location>
</feature>
<feature type="modified residue" description="N6-(pyridoxal phosphate)lysine" evidence="5 7">
    <location>
        <position position="71"/>
    </location>
</feature>
<dbReference type="PANTHER" id="PTHR43727:SF2">
    <property type="entry name" value="GROUP IV DECARBOXYLASE"/>
    <property type="match status" value="1"/>
</dbReference>
<dbReference type="Gene3D" id="3.20.20.10">
    <property type="entry name" value="Alanine racemase"/>
    <property type="match status" value="1"/>
</dbReference>
<evidence type="ECO:0000313" key="11">
    <source>
        <dbReference type="EMBL" id="SEM53934.1"/>
    </source>
</evidence>
<comment type="pathway">
    <text evidence="5 8">Amino-acid biosynthesis; L-lysine biosynthesis via DAP pathway; L-lysine from DL-2,6-diaminopimelate: step 1/1.</text>
</comment>
<evidence type="ECO:0000259" key="9">
    <source>
        <dbReference type="Pfam" id="PF00278"/>
    </source>
</evidence>
<keyword evidence="5" id="KW-0028">Amino-acid biosynthesis</keyword>
<dbReference type="EMBL" id="FOCG01000001">
    <property type="protein sequence ID" value="SEM53934.1"/>
    <property type="molecule type" value="Genomic_DNA"/>
</dbReference>
<evidence type="ECO:0000256" key="1">
    <source>
        <dbReference type="ARBA" id="ARBA00001933"/>
    </source>
</evidence>
<proteinExistence type="inferred from homology"/>
<keyword evidence="3 5" id="KW-0663">Pyridoxal phosphate</keyword>
<dbReference type="PANTHER" id="PTHR43727">
    <property type="entry name" value="DIAMINOPIMELATE DECARBOXYLASE"/>
    <property type="match status" value="1"/>
</dbReference>
<feature type="binding site" evidence="5">
    <location>
        <position position="339"/>
    </location>
    <ligand>
        <name>substrate</name>
    </ligand>
</feature>
<dbReference type="InterPro" id="IPR002986">
    <property type="entry name" value="DAP_deCOOHase_LysA"/>
</dbReference>
<keyword evidence="4 5" id="KW-0456">Lyase</keyword>
<keyword evidence="2 5" id="KW-0210">Decarboxylase</keyword>
<evidence type="ECO:0000256" key="8">
    <source>
        <dbReference type="RuleBase" id="RU003738"/>
    </source>
</evidence>
<dbReference type="STRING" id="474960.SAMN05216180_0465"/>
<comment type="subunit">
    <text evidence="5">Homodimer.</text>
</comment>
<dbReference type="Proteomes" id="UP000199158">
    <property type="component" value="Unassembled WGS sequence"/>
</dbReference>
<feature type="active site" description="Proton donor" evidence="7">
    <location>
        <position position="366"/>
    </location>
</feature>
<dbReference type="GO" id="GO:0030170">
    <property type="term" value="F:pyridoxal phosphate binding"/>
    <property type="evidence" value="ECO:0007669"/>
    <property type="project" value="UniProtKB-UniRule"/>
</dbReference>
<comment type="function">
    <text evidence="5">Specifically catalyzes the decarboxylation of meso-diaminopimelate (meso-DAP) to L-lysine.</text>
</comment>
<comment type="similarity">
    <text evidence="5">Belongs to the Orn/Lys/Arg decarboxylase class-II family. LysA subfamily.</text>
</comment>
<dbReference type="SUPFAM" id="SSF51419">
    <property type="entry name" value="PLP-binding barrel"/>
    <property type="match status" value="1"/>
</dbReference>
<dbReference type="InterPro" id="IPR000183">
    <property type="entry name" value="Orn/DAP/Arg_de-COase"/>
</dbReference>
<dbReference type="HAMAP" id="MF_02120">
    <property type="entry name" value="LysA"/>
    <property type="match status" value="1"/>
</dbReference>
<reference evidence="11 12" key="1">
    <citation type="submission" date="2016-10" db="EMBL/GenBank/DDBJ databases">
        <authorList>
            <person name="de Groot N.N."/>
        </authorList>
    </citation>
    <scope>NUCLEOTIDE SEQUENCE [LARGE SCALE GENOMIC DNA]</scope>
    <source>
        <strain evidence="11 12">CGMCC 1.5070</strain>
    </source>
</reference>
<dbReference type="NCBIfam" id="TIGR01048">
    <property type="entry name" value="lysA"/>
    <property type="match status" value="1"/>
</dbReference>
<dbReference type="InterPro" id="IPR022644">
    <property type="entry name" value="De-COase2_N"/>
</dbReference>
<feature type="binding site" evidence="5">
    <location>
        <position position="253"/>
    </location>
    <ligand>
        <name>pyridoxal 5'-phosphate</name>
        <dbReference type="ChEBI" id="CHEBI:597326"/>
    </ligand>
</feature>
<keyword evidence="5 8" id="KW-0457">Lysine biosynthesis</keyword>
<feature type="binding site" evidence="5">
    <location>
        <position position="298"/>
    </location>
    <ligand>
        <name>substrate</name>
    </ligand>
</feature>
<dbReference type="EC" id="4.1.1.20" evidence="5 6"/>
<dbReference type="PRINTS" id="PR01181">
    <property type="entry name" value="DAPDCRBXLASE"/>
</dbReference>